<protein>
    <submittedName>
        <fullName evidence="2">Hemin uptake protein HemP</fullName>
    </submittedName>
</protein>
<evidence type="ECO:0000313" key="3">
    <source>
        <dbReference type="Proteomes" id="UP000295367"/>
    </source>
</evidence>
<gene>
    <name evidence="2" type="ORF">EDC63_13415</name>
</gene>
<keyword evidence="3" id="KW-1185">Reference proteome</keyword>
<organism evidence="2 3">
    <name type="scientific">Sulfurirhabdus autotrophica</name>
    <dbReference type="NCBI Taxonomy" id="1706046"/>
    <lineage>
        <taxon>Bacteria</taxon>
        <taxon>Pseudomonadati</taxon>
        <taxon>Pseudomonadota</taxon>
        <taxon>Betaproteobacteria</taxon>
        <taxon>Nitrosomonadales</taxon>
        <taxon>Sulfuricellaceae</taxon>
        <taxon>Sulfurirhabdus</taxon>
    </lineage>
</organism>
<dbReference type="OrthoDB" id="5348353at2"/>
<dbReference type="Gene3D" id="2.10.70.10">
    <property type="entry name" value="Complement Module, domain 1"/>
    <property type="match status" value="1"/>
</dbReference>
<proteinExistence type="predicted"/>
<evidence type="ECO:0000313" key="2">
    <source>
        <dbReference type="EMBL" id="TCV79193.1"/>
    </source>
</evidence>
<feature type="region of interest" description="Disordered" evidence="1">
    <location>
        <begin position="1"/>
        <end position="23"/>
    </location>
</feature>
<sequence>MQNSRSNKTPQESTQASLDRQHHVFTSETLFRGTNALVIEHKGERYVLRITRNGKLILTK</sequence>
<dbReference type="Pfam" id="PF10636">
    <property type="entry name" value="hemP"/>
    <property type="match status" value="1"/>
</dbReference>
<dbReference type="RefSeq" id="WP_124946894.1">
    <property type="nucleotide sequence ID" value="NZ_BHVT01000047.1"/>
</dbReference>
<dbReference type="Proteomes" id="UP000295367">
    <property type="component" value="Unassembled WGS sequence"/>
</dbReference>
<dbReference type="EMBL" id="SMCO01000034">
    <property type="protein sequence ID" value="TCV79193.1"/>
    <property type="molecule type" value="Genomic_DNA"/>
</dbReference>
<comment type="caution">
    <text evidence="2">The sequence shown here is derived from an EMBL/GenBank/DDBJ whole genome shotgun (WGS) entry which is preliminary data.</text>
</comment>
<accession>A0A4R3XQU6</accession>
<reference evidence="2 3" key="1">
    <citation type="submission" date="2019-03" db="EMBL/GenBank/DDBJ databases">
        <title>Genomic Encyclopedia of Type Strains, Phase IV (KMG-IV): sequencing the most valuable type-strain genomes for metagenomic binning, comparative biology and taxonomic classification.</title>
        <authorList>
            <person name="Goeker M."/>
        </authorList>
    </citation>
    <scope>NUCLEOTIDE SEQUENCE [LARGE SCALE GENOMIC DNA]</scope>
    <source>
        <strain evidence="2 3">DSM 100309</strain>
    </source>
</reference>
<name>A0A4R3XQU6_9PROT</name>
<dbReference type="InterPro" id="IPR019600">
    <property type="entry name" value="Hemin_uptake_protein_HemP"/>
</dbReference>
<dbReference type="AlphaFoldDB" id="A0A4R3XQU6"/>
<evidence type="ECO:0000256" key="1">
    <source>
        <dbReference type="SAM" id="MobiDB-lite"/>
    </source>
</evidence>